<keyword evidence="1" id="KW-1133">Transmembrane helix</keyword>
<protein>
    <submittedName>
        <fullName evidence="2">Uncharacterized protein</fullName>
    </submittedName>
</protein>
<feature type="transmembrane region" description="Helical" evidence="1">
    <location>
        <begin position="34"/>
        <end position="52"/>
    </location>
</feature>
<sequence length="146" mass="16875">MRFKIGIPISLFLGIVLSFIFPNIEIKDSTLETLFTISGIMFSIGMSLTVISNTSGIENQKIRLSLRKKMKDVRNRFIACFALVSLFYVYSSVFQYRNIPLNSYLINIDWIQIVLLIFSIIYFVVNFIAIQSLNEEIEDAINKKEE</sequence>
<keyword evidence="1" id="KW-0472">Membrane</keyword>
<organism evidence="2 3">
    <name type="scientific">Prevotella dentalis (strain ATCC 49559 / DSM 3688 / JCM 13448 / NCTC 12043 / ES 2772)</name>
    <name type="common">Mitsuokella dentalis</name>
    <dbReference type="NCBI Taxonomy" id="908937"/>
    <lineage>
        <taxon>Bacteria</taxon>
        <taxon>Pseudomonadati</taxon>
        <taxon>Bacteroidota</taxon>
        <taxon>Bacteroidia</taxon>
        <taxon>Bacteroidales</taxon>
        <taxon>Prevotellaceae</taxon>
        <taxon>Prevotella</taxon>
    </lineage>
</organism>
<proteinExistence type="predicted"/>
<keyword evidence="1" id="KW-0812">Transmembrane</keyword>
<dbReference type="OrthoDB" id="7066011at2"/>
<evidence type="ECO:0000313" key="3">
    <source>
        <dbReference type="Proteomes" id="UP000007820"/>
    </source>
</evidence>
<dbReference type="EMBL" id="AFPW01000053">
    <property type="protein sequence ID" value="EGQ11478.1"/>
    <property type="molecule type" value="Genomic_DNA"/>
</dbReference>
<gene>
    <name evidence="2" type="ORF">HMPREF9136_2740</name>
</gene>
<comment type="caution">
    <text evidence="2">The sequence shown here is derived from an EMBL/GenBank/DDBJ whole genome shotgun (WGS) entry which is preliminary data.</text>
</comment>
<name>F9D7B2_PREDD</name>
<accession>F9D7B2</accession>
<feature type="transmembrane region" description="Helical" evidence="1">
    <location>
        <begin position="73"/>
        <end position="90"/>
    </location>
</feature>
<feature type="transmembrane region" description="Helical" evidence="1">
    <location>
        <begin position="110"/>
        <end position="130"/>
    </location>
</feature>
<dbReference type="RefSeq" id="WP_005847909.1">
    <property type="nucleotide sequence ID" value="NC_019968.1"/>
</dbReference>
<evidence type="ECO:0000313" key="2">
    <source>
        <dbReference type="EMBL" id="EGQ11478.1"/>
    </source>
</evidence>
<evidence type="ECO:0000256" key="1">
    <source>
        <dbReference type="SAM" id="Phobius"/>
    </source>
</evidence>
<dbReference type="AlphaFoldDB" id="F9D7B2"/>
<reference evidence="2 3" key="1">
    <citation type="submission" date="2011-04" db="EMBL/GenBank/DDBJ databases">
        <authorList>
            <person name="Muzny D."/>
            <person name="Qin X."/>
            <person name="Deng J."/>
            <person name="Jiang H."/>
            <person name="Liu Y."/>
            <person name="Qu J."/>
            <person name="Song X.-Z."/>
            <person name="Zhang L."/>
            <person name="Thornton R."/>
            <person name="Coyle M."/>
            <person name="Francisco L."/>
            <person name="Jackson L."/>
            <person name="Javaid M."/>
            <person name="Korchina V."/>
            <person name="Kovar C."/>
            <person name="Mata R."/>
            <person name="Mathew T."/>
            <person name="Ngo R."/>
            <person name="Nguyen L."/>
            <person name="Nguyen N."/>
            <person name="Okwuonu G."/>
            <person name="Ongeri F."/>
            <person name="Pham C."/>
            <person name="Simmons D."/>
            <person name="Wilczek-Boney K."/>
            <person name="Hale W."/>
            <person name="Jakkamsetti A."/>
            <person name="Pham P."/>
            <person name="Ruth R."/>
            <person name="San Lucas F."/>
            <person name="Warren J."/>
            <person name="Zhang J."/>
            <person name="Zhao Z."/>
            <person name="Zhou C."/>
            <person name="Zhu D."/>
            <person name="Lee S."/>
            <person name="Bess C."/>
            <person name="Blankenburg K."/>
            <person name="Forbes L."/>
            <person name="Fu Q."/>
            <person name="Gubbala S."/>
            <person name="Hirani K."/>
            <person name="Jayaseelan J.C."/>
            <person name="Lara F."/>
            <person name="Munidasa M."/>
            <person name="Palculict T."/>
            <person name="Patil S."/>
            <person name="Pu L.-L."/>
            <person name="Saada N."/>
            <person name="Tang L."/>
            <person name="Weissenberger G."/>
            <person name="Zhu Y."/>
            <person name="Hemphill L."/>
            <person name="Shang Y."/>
            <person name="Youmans B."/>
            <person name="Ayvaz T."/>
            <person name="Ross M."/>
            <person name="Santibanez J."/>
            <person name="Aqrawi P."/>
            <person name="Gross S."/>
            <person name="Joshi V."/>
            <person name="Fowler G."/>
            <person name="Nazareth L."/>
            <person name="Reid J."/>
            <person name="Worley K."/>
            <person name="Petrosino J."/>
            <person name="Highlander S."/>
            <person name="Gibbs R."/>
        </authorList>
    </citation>
    <scope>NUCLEOTIDE SEQUENCE [LARGE SCALE GENOMIC DNA]</scope>
    <source>
        <strain evidence="2 3">DSM 3688</strain>
    </source>
</reference>
<dbReference type="Proteomes" id="UP000007820">
    <property type="component" value="Unassembled WGS sequence"/>
</dbReference>